<evidence type="ECO:0000256" key="2">
    <source>
        <dbReference type="ARBA" id="ARBA00023043"/>
    </source>
</evidence>
<accession>A0A9K3L098</accession>
<keyword evidence="1" id="KW-0677">Repeat</keyword>
<keyword evidence="2" id="KW-0040">ANK repeat</keyword>
<comment type="caution">
    <text evidence="3">The sequence shown here is derived from an EMBL/GenBank/DDBJ whole genome shotgun (WGS) entry which is preliminary data.</text>
</comment>
<evidence type="ECO:0000313" key="3">
    <source>
        <dbReference type="EMBL" id="KAG7353150.1"/>
    </source>
</evidence>
<evidence type="ECO:0000313" key="4">
    <source>
        <dbReference type="Proteomes" id="UP000693970"/>
    </source>
</evidence>
<gene>
    <name evidence="3" type="ORF">IV203_009198</name>
</gene>
<dbReference type="PANTHER" id="PTHR24153">
    <property type="entry name" value="ESPIN"/>
    <property type="match status" value="1"/>
</dbReference>
<protein>
    <submittedName>
        <fullName evidence="3">Ankyrin repeat domain protein</fullName>
    </submittedName>
</protein>
<dbReference type="GO" id="GO:0005737">
    <property type="term" value="C:cytoplasm"/>
    <property type="evidence" value="ECO:0007669"/>
    <property type="project" value="TreeGrafter"/>
</dbReference>
<dbReference type="InterPro" id="IPR002110">
    <property type="entry name" value="Ankyrin_rpt"/>
</dbReference>
<reference evidence="3" key="1">
    <citation type="journal article" date="2021" name="Sci. Rep.">
        <title>Diploid genomic architecture of Nitzschia inconspicua, an elite biomass production diatom.</title>
        <authorList>
            <person name="Oliver A."/>
            <person name="Podell S."/>
            <person name="Pinowska A."/>
            <person name="Traller J.C."/>
            <person name="Smith S.R."/>
            <person name="McClure R."/>
            <person name="Beliaev A."/>
            <person name="Bohutskyi P."/>
            <person name="Hill E.A."/>
            <person name="Rabines A."/>
            <person name="Zheng H."/>
            <person name="Allen L.Z."/>
            <person name="Kuo A."/>
            <person name="Grigoriev I.V."/>
            <person name="Allen A.E."/>
            <person name="Hazlebeck D."/>
            <person name="Allen E.E."/>
        </authorList>
    </citation>
    <scope>NUCLEOTIDE SEQUENCE</scope>
    <source>
        <strain evidence="3">Hildebrandi</strain>
    </source>
</reference>
<reference evidence="3" key="2">
    <citation type="submission" date="2021-04" db="EMBL/GenBank/DDBJ databases">
        <authorList>
            <person name="Podell S."/>
        </authorList>
    </citation>
    <scope>NUCLEOTIDE SEQUENCE</scope>
    <source>
        <strain evidence="3">Hildebrandi</strain>
    </source>
</reference>
<dbReference type="GO" id="GO:0051015">
    <property type="term" value="F:actin filament binding"/>
    <property type="evidence" value="ECO:0007669"/>
    <property type="project" value="TreeGrafter"/>
</dbReference>
<organism evidence="3 4">
    <name type="scientific">Nitzschia inconspicua</name>
    <dbReference type="NCBI Taxonomy" id="303405"/>
    <lineage>
        <taxon>Eukaryota</taxon>
        <taxon>Sar</taxon>
        <taxon>Stramenopiles</taxon>
        <taxon>Ochrophyta</taxon>
        <taxon>Bacillariophyta</taxon>
        <taxon>Bacillariophyceae</taxon>
        <taxon>Bacillariophycidae</taxon>
        <taxon>Bacillariales</taxon>
        <taxon>Bacillariaceae</taxon>
        <taxon>Nitzschia</taxon>
    </lineage>
</organism>
<dbReference type="AlphaFoldDB" id="A0A9K3L098"/>
<evidence type="ECO:0000256" key="1">
    <source>
        <dbReference type="ARBA" id="ARBA00022737"/>
    </source>
</evidence>
<dbReference type="Proteomes" id="UP000693970">
    <property type="component" value="Unassembled WGS sequence"/>
</dbReference>
<dbReference type="SMART" id="SM00248">
    <property type="entry name" value="ANK"/>
    <property type="match status" value="4"/>
</dbReference>
<sequence>MNSDAFDLPPEESNKLFVLINRRDWNRAVATAKRSPNFAKEQCTVTGFYDGRFSSCMTAMHLACALDAPPAVIQALYEANPICAKDTESTYGRLPLHIAVMFSMSSTNLYNLVKLYPKALKTQDAHGRVPLHYACKSDSTPIDEKNALALLKADPSTVHIADFNGFLPLHVACLSLISRTVIRMFIRSAPETIVKQTAKGNTAISCAQNSRHGNEERRQEIVGMLQRTVEEFGLTLPECS</sequence>
<dbReference type="EMBL" id="JAGRRH010000017">
    <property type="protein sequence ID" value="KAG7353150.1"/>
    <property type="molecule type" value="Genomic_DNA"/>
</dbReference>
<keyword evidence="4" id="KW-1185">Reference proteome</keyword>
<proteinExistence type="predicted"/>
<dbReference type="GO" id="GO:0051017">
    <property type="term" value="P:actin filament bundle assembly"/>
    <property type="evidence" value="ECO:0007669"/>
    <property type="project" value="TreeGrafter"/>
</dbReference>
<dbReference type="PANTHER" id="PTHR24153:SF8">
    <property type="entry name" value="FORKED, ISOFORM F"/>
    <property type="match status" value="1"/>
</dbReference>
<name>A0A9K3L098_9STRA</name>
<dbReference type="OrthoDB" id="1577640at2759"/>
<dbReference type="InterPro" id="IPR052420">
    <property type="entry name" value="Espin/Espin-like"/>
</dbReference>